<feature type="compositionally biased region" description="Polar residues" evidence="2">
    <location>
        <begin position="534"/>
        <end position="558"/>
    </location>
</feature>
<accession>T1GJP3</accession>
<organism evidence="4 5">
    <name type="scientific">Megaselia scalaris</name>
    <name type="common">Humpbacked fly</name>
    <name type="synonym">Phora scalaris</name>
    <dbReference type="NCBI Taxonomy" id="36166"/>
    <lineage>
        <taxon>Eukaryota</taxon>
        <taxon>Metazoa</taxon>
        <taxon>Ecdysozoa</taxon>
        <taxon>Arthropoda</taxon>
        <taxon>Hexapoda</taxon>
        <taxon>Insecta</taxon>
        <taxon>Pterygota</taxon>
        <taxon>Neoptera</taxon>
        <taxon>Endopterygota</taxon>
        <taxon>Diptera</taxon>
        <taxon>Brachycera</taxon>
        <taxon>Muscomorpha</taxon>
        <taxon>Platypezoidea</taxon>
        <taxon>Phoridae</taxon>
        <taxon>Megaseliini</taxon>
        <taxon>Megaselia</taxon>
    </lineage>
</organism>
<feature type="region of interest" description="Disordered" evidence="2">
    <location>
        <begin position="1077"/>
        <end position="1172"/>
    </location>
</feature>
<dbReference type="PANTHER" id="PTHR21564:SF5">
    <property type="entry name" value="SCRIBBLER, ISOFORM J"/>
    <property type="match status" value="1"/>
</dbReference>
<feature type="domain" description="C2H2-type" evidence="3">
    <location>
        <begin position="324"/>
        <end position="354"/>
    </location>
</feature>
<feature type="compositionally biased region" description="Low complexity" evidence="2">
    <location>
        <begin position="489"/>
        <end position="499"/>
    </location>
</feature>
<proteinExistence type="predicted"/>
<reference evidence="4" key="2">
    <citation type="submission" date="2015-06" db="UniProtKB">
        <authorList>
            <consortium name="EnsemblMetazoa"/>
        </authorList>
    </citation>
    <scope>IDENTIFICATION</scope>
</reference>
<feature type="compositionally biased region" description="Gly residues" evidence="2">
    <location>
        <begin position="1118"/>
        <end position="1128"/>
    </location>
</feature>
<feature type="compositionally biased region" description="Polar residues" evidence="2">
    <location>
        <begin position="393"/>
        <end position="409"/>
    </location>
</feature>
<feature type="region of interest" description="Disordered" evidence="2">
    <location>
        <begin position="190"/>
        <end position="277"/>
    </location>
</feature>
<dbReference type="EMBL" id="CAQQ02028416">
    <property type="status" value="NOT_ANNOTATED_CDS"/>
    <property type="molecule type" value="Genomic_DNA"/>
</dbReference>
<sequence length="1211" mass="127985">MNGTGSGPASCIHRTDRLQNSNSSNGPVGSGSGGTNSLSNSTTPNAPGPPNGKENKSTNSTPASGNTSGSHHHHHHKNSSAPGLISATVHHTKGGAGSNDDGTNSPPAKKAKCDTSESKDMVDVCVGTSVGTITEPDCLGPCEPGTSVTLEGIVWHETEGGVLVVNVTWRGKTYVGTLLDCTRHDWAPPRFCDSPTEELDSRTPKGRGKRGRGAVMTPDLSNYTETRSSVHSKLRNGGAKGRGGRTTGNPHLPRRHRREKRKSKDESPSPVNGEPCIANASGIPISLSTAQTQSVVNPITGLNVQISTKKCKTASPCAISPVLLECPEQDCSKKYKHANGLKYHQSHAHGSSSMDEDSMQLPESPVRSQPPTTPSPAPPPPSTTPQPPQVTTNQVANAGSPPQTPGTIPTVQPVAVSVANVASNGTCSIATVLPPSPAPVTVVSSSISSASVPAPVVSASANNCLMSTVQSTTSSVVASGGPSTGSGPGIPIQPSQQSQNPLTNERTIPGGSITAGISAQAAQQQQQQQQQSQLPSLLTLGTPNPVISNENVSNTALTPSRPVKPGVLRYGPQPTENTHTGQSPIRPNVSLAQGGPPGTPESTHNSLYQSQQGIPLNKSQNFSKQKKNRKSPTPSGETFDTVSRDDAHSPAYSDISDDSTPVMDTEMTDKSQPPKHTDLKKPQDTVTSQMAPLGSYSSMYPFYPQQQYMVPPDHQGPPKPQPPGNDYSKSKDPPLDLMTKPQQPPQSQQQPLDGSVKDNVSGGAPQGQMNSGNVLPNSLQPNKPMSHYYPFNYIPGGYQYPNQMESNYGPVSMVQDENKLVDCLILPTKMIKTEGGPPKEIKQEPNTHQMHGKEPSAGMQSMGGYPNIYQRQPFNVPPSGPPQHMSRQDEELRRYYVFDQRRASQATSAPGKDDHHPSSQQPNQNPPPQQQQQLQQQQQQQQKPSKTHNPPSTTPTSSSTSSLSKPTNLIKSQSEMKEDKDLKIKNEGQKPTMETQGPPPPPTSSQYFLHPHPPYMSTAAPYPFDYRNVLMSSSYNPPPYHLPMPRFHAPEDLSRNATPKALDVLQHHAAYYISVSSPNISQQPGGPPQGPPSQGGPGQMPGGGPPPSSGPLNLQPGGVMGGQKGGPDGKPQNEKGAGVGPGSGGGPPGSNPADSRSPPPQRHVHTHHHTHVGLGYPMSTMFNAPYGAAVIASQQAAAVTVINPFPPGPNK</sequence>
<evidence type="ECO:0000256" key="2">
    <source>
        <dbReference type="SAM" id="MobiDB-lite"/>
    </source>
</evidence>
<feature type="compositionally biased region" description="Low complexity" evidence="2">
    <location>
        <begin position="930"/>
        <end position="969"/>
    </location>
</feature>
<protein>
    <recommendedName>
        <fullName evidence="3">C2H2-type domain-containing protein</fullName>
    </recommendedName>
</protein>
<feature type="compositionally biased region" description="Pro residues" evidence="2">
    <location>
        <begin position="714"/>
        <end position="723"/>
    </location>
</feature>
<feature type="compositionally biased region" description="Basic residues" evidence="2">
    <location>
        <begin position="1162"/>
        <end position="1171"/>
    </location>
</feature>
<dbReference type="GO" id="GO:0005634">
    <property type="term" value="C:nucleus"/>
    <property type="evidence" value="ECO:0007669"/>
    <property type="project" value="TreeGrafter"/>
</dbReference>
<keyword evidence="1" id="KW-0862">Zinc</keyword>
<keyword evidence="1" id="KW-0863">Zinc-finger</keyword>
<dbReference type="EnsemblMetazoa" id="MESCA003693-RA">
    <property type="protein sequence ID" value="MESCA003693-PA"/>
    <property type="gene ID" value="MESCA003693"/>
</dbReference>
<feature type="compositionally biased region" description="Polar residues" evidence="2">
    <location>
        <begin position="574"/>
        <end position="585"/>
    </location>
</feature>
<feature type="compositionally biased region" description="Polar residues" evidence="2">
    <location>
        <begin position="57"/>
        <end position="69"/>
    </location>
</feature>
<feature type="compositionally biased region" description="Polar residues" evidence="2">
    <location>
        <begin position="767"/>
        <end position="781"/>
    </location>
</feature>
<feature type="compositionally biased region" description="Pro residues" evidence="2">
    <location>
        <begin position="371"/>
        <end position="388"/>
    </location>
</feature>
<dbReference type="PROSITE" id="PS00028">
    <property type="entry name" value="ZINC_FINGER_C2H2_1"/>
    <property type="match status" value="1"/>
</dbReference>
<feature type="compositionally biased region" description="Polar residues" evidence="2">
    <location>
        <begin position="219"/>
        <end position="231"/>
    </location>
</feature>
<name>T1GJP3_MEGSC</name>
<evidence type="ECO:0000259" key="3">
    <source>
        <dbReference type="PROSITE" id="PS50157"/>
    </source>
</evidence>
<feature type="region of interest" description="Disordered" evidence="2">
    <location>
        <begin position="345"/>
        <end position="409"/>
    </location>
</feature>
<feature type="compositionally biased region" description="Gly residues" evidence="2">
    <location>
        <begin position="1137"/>
        <end position="1148"/>
    </location>
</feature>
<feature type="compositionally biased region" description="Low complexity" evidence="2">
    <location>
        <begin position="518"/>
        <end position="533"/>
    </location>
</feature>
<feature type="compositionally biased region" description="Polar residues" evidence="2">
    <location>
        <begin position="600"/>
        <end position="614"/>
    </location>
</feature>
<feature type="compositionally biased region" description="Basic and acidic residues" evidence="2">
    <location>
        <begin position="886"/>
        <end position="902"/>
    </location>
</feature>
<dbReference type="HOGENOM" id="CLU_000936_0_0_1"/>
<dbReference type="PROSITE" id="PS50157">
    <property type="entry name" value="ZINC_FINGER_C2H2_2"/>
    <property type="match status" value="1"/>
</dbReference>
<feature type="region of interest" description="Disordered" evidence="2">
    <location>
        <begin position="831"/>
        <end position="1012"/>
    </location>
</feature>
<feature type="compositionally biased region" description="Low complexity" evidence="2">
    <location>
        <begin position="35"/>
        <end position="45"/>
    </location>
</feature>
<evidence type="ECO:0000256" key="1">
    <source>
        <dbReference type="PROSITE-ProRule" id="PRU00042"/>
    </source>
</evidence>
<feature type="compositionally biased region" description="Basic and acidic residues" evidence="2">
    <location>
        <begin position="974"/>
        <end position="988"/>
    </location>
</feature>
<dbReference type="EMBL" id="CAQQ02028417">
    <property type="status" value="NOT_ANNOTATED_CDS"/>
    <property type="molecule type" value="Genomic_DNA"/>
</dbReference>
<keyword evidence="1" id="KW-0479">Metal-binding</keyword>
<feature type="compositionally biased region" description="Polar residues" evidence="2">
    <location>
        <begin position="684"/>
        <end position="708"/>
    </location>
</feature>
<dbReference type="GO" id="GO:0008270">
    <property type="term" value="F:zinc ion binding"/>
    <property type="evidence" value="ECO:0007669"/>
    <property type="project" value="UniProtKB-KW"/>
</dbReference>
<dbReference type="OMA" id="MPGYPYN"/>
<feature type="compositionally biased region" description="Basic residues" evidence="2">
    <location>
        <begin position="252"/>
        <end position="261"/>
    </location>
</feature>
<feature type="region of interest" description="Disordered" evidence="2">
    <location>
        <begin position="1"/>
        <end position="118"/>
    </location>
</feature>
<reference evidence="5" key="1">
    <citation type="submission" date="2013-02" db="EMBL/GenBank/DDBJ databases">
        <authorList>
            <person name="Hughes D."/>
        </authorList>
    </citation>
    <scope>NUCLEOTIDE SEQUENCE</scope>
    <source>
        <strain>Durham</strain>
        <strain evidence="5">NC isolate 2 -- Noor lab</strain>
    </source>
</reference>
<dbReference type="Proteomes" id="UP000015102">
    <property type="component" value="Unassembled WGS sequence"/>
</dbReference>
<keyword evidence="5" id="KW-1185">Reference proteome</keyword>
<dbReference type="AlphaFoldDB" id="T1GJP3"/>
<dbReference type="InterPro" id="IPR040010">
    <property type="entry name" value="ZN608/ZN609"/>
</dbReference>
<evidence type="ECO:0000313" key="4">
    <source>
        <dbReference type="EnsemblMetazoa" id="MESCA003693-PA"/>
    </source>
</evidence>
<dbReference type="GO" id="GO:0006357">
    <property type="term" value="P:regulation of transcription by RNA polymerase II"/>
    <property type="evidence" value="ECO:0007669"/>
    <property type="project" value="TreeGrafter"/>
</dbReference>
<feature type="compositionally biased region" description="Gly residues" evidence="2">
    <location>
        <begin position="1093"/>
        <end position="1102"/>
    </location>
</feature>
<feature type="compositionally biased region" description="Polar residues" evidence="2">
    <location>
        <begin position="632"/>
        <end position="641"/>
    </location>
</feature>
<evidence type="ECO:0000313" key="5">
    <source>
        <dbReference type="Proteomes" id="UP000015102"/>
    </source>
</evidence>
<dbReference type="PANTHER" id="PTHR21564">
    <property type="entry name" value="BRAKELESS PROTEIN"/>
    <property type="match status" value="1"/>
</dbReference>
<dbReference type="InterPro" id="IPR013087">
    <property type="entry name" value="Znf_C2H2_type"/>
</dbReference>
<feature type="region of interest" description="Disordered" evidence="2">
    <location>
        <begin position="475"/>
        <end position="781"/>
    </location>
</feature>